<reference evidence="1" key="1">
    <citation type="submission" date="2021-02" db="EMBL/GenBank/DDBJ databases">
        <authorList>
            <person name="Nowell W R."/>
        </authorList>
    </citation>
    <scope>NUCLEOTIDE SEQUENCE</scope>
</reference>
<comment type="caution">
    <text evidence="1">The sequence shown here is derived from an EMBL/GenBank/DDBJ whole genome shotgun (WGS) entry which is preliminary data.</text>
</comment>
<dbReference type="PANTHER" id="PTHR31497">
    <property type="entry name" value="AUTOCRINE PROLIFERATION REPRESSOR PROTEIN A"/>
    <property type="match status" value="1"/>
</dbReference>
<dbReference type="EMBL" id="CAJNOM010003661">
    <property type="protein sequence ID" value="CAF1648048.1"/>
    <property type="molecule type" value="Genomic_DNA"/>
</dbReference>
<protein>
    <submittedName>
        <fullName evidence="1">Uncharacterized protein</fullName>
    </submittedName>
</protein>
<name>A0A815UBN8_9BILA</name>
<accession>A0A815UBN8</accession>
<evidence type="ECO:0000313" key="4">
    <source>
        <dbReference type="Proteomes" id="UP000663877"/>
    </source>
</evidence>
<sequence length="164" mass="19175">MTYYTPEEGYQTLSDLGDDGRRAYRLTNNAEFVFPILLFLSLSLSNLAMGKGHHYITGPFLYMIFEYIENLAEKYVLEIYPNRHDTVMKLACYAGLINTPLDDYVNTPDPTYIWKHLKTSQQWFNNSFSSRSIWWHYMIITVPNILRRSNNAFVRIVGGNNNEP</sequence>
<proteinExistence type="predicted"/>
<dbReference type="EMBL" id="CAJNOI010003311">
    <property type="protein sequence ID" value="CAF1513695.1"/>
    <property type="molecule type" value="Genomic_DNA"/>
</dbReference>
<dbReference type="Proteomes" id="UP000663877">
    <property type="component" value="Unassembled WGS sequence"/>
</dbReference>
<dbReference type="Pfam" id="PF10142">
    <property type="entry name" value="PhoPQ_related"/>
    <property type="match status" value="1"/>
</dbReference>
<dbReference type="InterPro" id="IPR009199">
    <property type="entry name" value="PhoPQ-act_pathogen-rel_PqaA"/>
</dbReference>
<evidence type="ECO:0000313" key="2">
    <source>
        <dbReference type="EMBL" id="CAF1648048.1"/>
    </source>
</evidence>
<gene>
    <name evidence="1" type="ORF">BJG266_LOCUS43873</name>
    <name evidence="2" type="ORF">QVE165_LOCUS60812</name>
</gene>
<dbReference type="OrthoDB" id="10389117at2759"/>
<organism evidence="1 4">
    <name type="scientific">Adineta steineri</name>
    <dbReference type="NCBI Taxonomy" id="433720"/>
    <lineage>
        <taxon>Eukaryota</taxon>
        <taxon>Metazoa</taxon>
        <taxon>Spiralia</taxon>
        <taxon>Gnathifera</taxon>
        <taxon>Rotifera</taxon>
        <taxon>Eurotatoria</taxon>
        <taxon>Bdelloidea</taxon>
        <taxon>Adinetida</taxon>
        <taxon>Adinetidae</taxon>
        <taxon>Adineta</taxon>
    </lineage>
</organism>
<evidence type="ECO:0000313" key="1">
    <source>
        <dbReference type="EMBL" id="CAF1513695.1"/>
    </source>
</evidence>
<dbReference type="PANTHER" id="PTHR31497:SF0">
    <property type="entry name" value="AUTOCRINE PROLIFERATION REPRESSOR PROTEIN A"/>
    <property type="match status" value="1"/>
</dbReference>
<keyword evidence="3" id="KW-1185">Reference proteome</keyword>
<dbReference type="AlphaFoldDB" id="A0A815UBN8"/>
<evidence type="ECO:0000313" key="3">
    <source>
        <dbReference type="Proteomes" id="UP000663832"/>
    </source>
</evidence>
<dbReference type="Proteomes" id="UP000663832">
    <property type="component" value="Unassembled WGS sequence"/>
</dbReference>